<sequence>MELLNAFLFAFFQVFQLLTDLKQQRKESGKSKQSSGQQNLNTIMYEVGDTVNHPCKIP</sequence>
<reference evidence="2" key="1">
    <citation type="submission" date="2015-11" db="EMBL/GenBank/DDBJ databases">
        <authorList>
            <consortium name="International Coturnix japonica Genome Analysis Consortium"/>
            <person name="Warren W."/>
            <person name="Burt D.W."/>
            <person name="Antin P.B."/>
            <person name="Lanford R."/>
            <person name="Gros J."/>
            <person name="Wilson R.K."/>
        </authorList>
    </citation>
    <scope>NUCLEOTIDE SEQUENCE [LARGE SCALE GENOMIC DNA]</scope>
</reference>
<dbReference type="GeneTree" id="ENSGT00940000167890"/>
<evidence type="ECO:0000256" key="1">
    <source>
        <dbReference type="SAM" id="SignalP"/>
    </source>
</evidence>
<accession>A0A8C2YAJ0</accession>
<keyword evidence="3" id="KW-1185">Reference proteome</keyword>
<dbReference type="Proteomes" id="UP000694412">
    <property type="component" value="Chromosome 19"/>
</dbReference>
<proteinExistence type="predicted"/>
<dbReference type="Ensembl" id="ENSCJPT00005017995.1">
    <property type="protein sequence ID" value="ENSCJPP00005012421.1"/>
    <property type="gene ID" value="ENSCJPG00005010563.1"/>
</dbReference>
<reference evidence="2" key="3">
    <citation type="submission" date="2025-09" db="UniProtKB">
        <authorList>
            <consortium name="Ensembl"/>
        </authorList>
    </citation>
    <scope>IDENTIFICATION</scope>
</reference>
<protein>
    <submittedName>
        <fullName evidence="2">Uncharacterized protein</fullName>
    </submittedName>
</protein>
<feature type="signal peptide" evidence="1">
    <location>
        <begin position="1"/>
        <end position="16"/>
    </location>
</feature>
<dbReference type="AlphaFoldDB" id="A0A8C2YAJ0"/>
<reference evidence="2" key="2">
    <citation type="submission" date="2025-08" db="UniProtKB">
        <authorList>
            <consortium name="Ensembl"/>
        </authorList>
    </citation>
    <scope>IDENTIFICATION</scope>
</reference>
<name>A0A8C2YAJ0_COTJA</name>
<keyword evidence="1" id="KW-0732">Signal</keyword>
<organism evidence="2 3">
    <name type="scientific">Coturnix japonica</name>
    <name type="common">Japanese quail</name>
    <name type="synonym">Coturnix coturnix japonica</name>
    <dbReference type="NCBI Taxonomy" id="93934"/>
    <lineage>
        <taxon>Eukaryota</taxon>
        <taxon>Metazoa</taxon>
        <taxon>Chordata</taxon>
        <taxon>Craniata</taxon>
        <taxon>Vertebrata</taxon>
        <taxon>Euteleostomi</taxon>
        <taxon>Archelosauria</taxon>
        <taxon>Archosauria</taxon>
        <taxon>Dinosauria</taxon>
        <taxon>Saurischia</taxon>
        <taxon>Theropoda</taxon>
        <taxon>Coelurosauria</taxon>
        <taxon>Aves</taxon>
        <taxon>Neognathae</taxon>
        <taxon>Galloanserae</taxon>
        <taxon>Galliformes</taxon>
        <taxon>Phasianidae</taxon>
        <taxon>Perdicinae</taxon>
        <taxon>Coturnix</taxon>
    </lineage>
</organism>
<feature type="chain" id="PRO_5034209128" evidence="1">
    <location>
        <begin position="17"/>
        <end position="58"/>
    </location>
</feature>
<evidence type="ECO:0000313" key="2">
    <source>
        <dbReference type="Ensembl" id="ENSCJPP00005012421.1"/>
    </source>
</evidence>
<evidence type="ECO:0000313" key="3">
    <source>
        <dbReference type="Proteomes" id="UP000694412"/>
    </source>
</evidence>